<dbReference type="InterPro" id="IPR003593">
    <property type="entry name" value="AAA+_ATPase"/>
</dbReference>
<organism evidence="10 11">
    <name type="scientific">Cardiobacterium hominis</name>
    <dbReference type="NCBI Taxonomy" id="2718"/>
    <lineage>
        <taxon>Bacteria</taxon>
        <taxon>Pseudomonadati</taxon>
        <taxon>Pseudomonadota</taxon>
        <taxon>Gammaproteobacteria</taxon>
        <taxon>Cardiobacteriales</taxon>
        <taxon>Cardiobacteriaceae</taxon>
        <taxon>Cardiobacterium</taxon>
    </lineage>
</organism>
<dbReference type="PROSITE" id="PS00211">
    <property type="entry name" value="ABC_TRANSPORTER_1"/>
    <property type="match status" value="1"/>
</dbReference>
<evidence type="ECO:0000256" key="2">
    <source>
        <dbReference type="ARBA" id="ARBA00022475"/>
    </source>
</evidence>
<name>A0A1C3H6B3_9GAMM</name>
<dbReference type="PANTHER" id="PTHR43790:SF1">
    <property type="entry name" value="XYLOSE IMPORT ATP-BINDING PROTEIN XYLG"/>
    <property type="match status" value="1"/>
</dbReference>
<dbReference type="EMBL" id="FKLO01000067">
    <property type="protein sequence ID" value="SAM69251.1"/>
    <property type="molecule type" value="Genomic_DNA"/>
</dbReference>
<keyword evidence="10" id="KW-0378">Hydrolase</keyword>
<evidence type="ECO:0000313" key="10">
    <source>
        <dbReference type="EMBL" id="SAM69251.1"/>
    </source>
</evidence>
<dbReference type="Pfam" id="PF00005">
    <property type="entry name" value="ABC_tran"/>
    <property type="match status" value="2"/>
</dbReference>
<dbReference type="InterPro" id="IPR003439">
    <property type="entry name" value="ABC_transporter-like_ATP-bd"/>
</dbReference>
<dbReference type="CDD" id="cd03216">
    <property type="entry name" value="ABC_Carb_Monos_I"/>
    <property type="match status" value="1"/>
</dbReference>
<evidence type="ECO:0000256" key="6">
    <source>
        <dbReference type="ARBA" id="ARBA00022840"/>
    </source>
</evidence>
<evidence type="ECO:0000259" key="9">
    <source>
        <dbReference type="PROSITE" id="PS50893"/>
    </source>
</evidence>
<protein>
    <submittedName>
        <fullName evidence="10">ABC-type sugar transport system, ATP-binding protein</fullName>
        <ecNumber evidence="10">3.6.3.17</ecNumber>
    </submittedName>
</protein>
<dbReference type="PROSITE" id="PS50893">
    <property type="entry name" value="ABC_TRANSPORTER_2"/>
    <property type="match status" value="2"/>
</dbReference>
<evidence type="ECO:0000256" key="7">
    <source>
        <dbReference type="ARBA" id="ARBA00022967"/>
    </source>
</evidence>
<keyword evidence="2" id="KW-1003">Cell membrane</keyword>
<dbReference type="CDD" id="cd03215">
    <property type="entry name" value="ABC_Carb_Monos_II"/>
    <property type="match status" value="1"/>
</dbReference>
<dbReference type="InterPro" id="IPR027417">
    <property type="entry name" value="P-loop_NTPase"/>
</dbReference>
<dbReference type="EC" id="3.6.3.17" evidence="10"/>
<keyword evidence="6 10" id="KW-0067">ATP-binding</keyword>
<keyword evidence="5" id="KW-0547">Nucleotide-binding</keyword>
<dbReference type="Gene3D" id="3.40.50.300">
    <property type="entry name" value="P-loop containing nucleotide triphosphate hydrolases"/>
    <property type="match status" value="2"/>
</dbReference>
<evidence type="ECO:0000256" key="1">
    <source>
        <dbReference type="ARBA" id="ARBA00022448"/>
    </source>
</evidence>
<dbReference type="InterPro" id="IPR050107">
    <property type="entry name" value="ABC_carbohydrate_import_ATPase"/>
</dbReference>
<dbReference type="Proteomes" id="UP000190837">
    <property type="component" value="Unassembled WGS sequence"/>
</dbReference>
<gene>
    <name evidence="10" type="ORF">CHUV0807_2036</name>
</gene>
<keyword evidence="1" id="KW-0813">Transport</keyword>
<feature type="domain" description="ABC transporter" evidence="9">
    <location>
        <begin position="253"/>
        <end position="506"/>
    </location>
</feature>
<evidence type="ECO:0000256" key="4">
    <source>
        <dbReference type="ARBA" id="ARBA00022737"/>
    </source>
</evidence>
<evidence type="ECO:0000256" key="8">
    <source>
        <dbReference type="ARBA" id="ARBA00023136"/>
    </source>
</evidence>
<dbReference type="SMART" id="SM00382">
    <property type="entry name" value="AAA"/>
    <property type="match status" value="2"/>
</dbReference>
<dbReference type="GO" id="GO:0005524">
    <property type="term" value="F:ATP binding"/>
    <property type="evidence" value="ECO:0007669"/>
    <property type="project" value="UniProtKB-KW"/>
</dbReference>
<evidence type="ECO:0000256" key="5">
    <source>
        <dbReference type="ARBA" id="ARBA00022741"/>
    </source>
</evidence>
<evidence type="ECO:0000313" key="11">
    <source>
        <dbReference type="Proteomes" id="UP000190837"/>
    </source>
</evidence>
<dbReference type="AlphaFoldDB" id="A0A1C3H6B3"/>
<keyword evidence="3 10" id="KW-0762">Sugar transport</keyword>
<dbReference type="GO" id="GO:0016887">
    <property type="term" value="F:ATP hydrolysis activity"/>
    <property type="evidence" value="ECO:0007669"/>
    <property type="project" value="InterPro"/>
</dbReference>
<evidence type="ECO:0000256" key="3">
    <source>
        <dbReference type="ARBA" id="ARBA00022597"/>
    </source>
</evidence>
<dbReference type="PANTHER" id="PTHR43790">
    <property type="entry name" value="CARBOHYDRATE TRANSPORT ATP-BINDING PROTEIN MG119-RELATED"/>
    <property type="match status" value="1"/>
</dbReference>
<feature type="domain" description="ABC transporter" evidence="9">
    <location>
        <begin position="17"/>
        <end position="254"/>
    </location>
</feature>
<dbReference type="InterPro" id="IPR017871">
    <property type="entry name" value="ABC_transporter-like_CS"/>
</dbReference>
<sequence length="506" mass="55109">MRRFSLASRYPMTQPVLKLSHISKHFGAFQALQDVSFELQRGEVHCLVGENGCGKSTLIKIISGVYTPDGGARIEIDGKPLDKITPQTATAAGIHVIWQDLALFPHLSVAENIAFDGFVAHPWRKPSRAKLRAQAQAVMQRLGVSLELDAPLASLSIAQRQLVAICRVLNANARIIFMDEPTASLTRSEVDHLLQAVKKMQADGISVVFVSHRLAEVLDIADRVTVIRDGRVIEVLDAKTMQPKALSRLMTGLELEETVRPPATFDEPVFAAHDLSRQGEFQHINFTLHAGEIVGITGLLGAGRTELALTLFGMNRPDGGTLLLHGQPVRFRSNRDAIAAGIAYVSEDRLNLGLIQPQSIRDNAAMAVLDRISGLLASLAPKALEDTATRWLERLHVKYHDTALPVRSLSGGNQQRVAIGKWLATKPRVLILDAPTVGVDVGAKAGIFAVVRELAAQGLAILVISDEVAEVYYQCDRVLVMKNGTLAQTFVPHETTEKALEEAVYG</sequence>
<accession>A0A1C3H6B3</accession>
<dbReference type="SUPFAM" id="SSF52540">
    <property type="entry name" value="P-loop containing nucleoside triphosphate hydrolases"/>
    <property type="match status" value="2"/>
</dbReference>
<keyword evidence="7" id="KW-1278">Translocase</keyword>
<keyword evidence="8" id="KW-0472">Membrane</keyword>
<reference evidence="11" key="1">
    <citation type="submission" date="2016-04" db="EMBL/GenBank/DDBJ databases">
        <authorList>
            <person name="Tagini F."/>
        </authorList>
    </citation>
    <scope>NUCLEOTIDE SEQUENCE [LARGE SCALE GENOMIC DNA]</scope>
    <source>
        <strain evidence="11">CHUV0807</strain>
    </source>
</reference>
<proteinExistence type="predicted"/>
<keyword evidence="4" id="KW-0677">Repeat</keyword>